<dbReference type="InterPro" id="IPR016181">
    <property type="entry name" value="Acyl_CoA_acyltransferase"/>
</dbReference>
<evidence type="ECO:0000259" key="2">
    <source>
        <dbReference type="PROSITE" id="PS51186"/>
    </source>
</evidence>
<dbReference type="PANTHER" id="PTHR43792:SF1">
    <property type="entry name" value="N-ACETYLTRANSFERASE DOMAIN-CONTAINING PROTEIN"/>
    <property type="match status" value="1"/>
</dbReference>
<dbReference type="Pfam" id="PF13302">
    <property type="entry name" value="Acetyltransf_3"/>
    <property type="match status" value="1"/>
</dbReference>
<name>A0A238KU83_9RHOB</name>
<evidence type="ECO:0000313" key="4">
    <source>
        <dbReference type="Proteomes" id="UP000202922"/>
    </source>
</evidence>
<dbReference type="InterPro" id="IPR051531">
    <property type="entry name" value="N-acetyltransferase"/>
</dbReference>
<accession>A0A238KU83</accession>
<reference evidence="4" key="1">
    <citation type="submission" date="2017-05" db="EMBL/GenBank/DDBJ databases">
        <authorList>
            <person name="Rodrigo-Torres L."/>
            <person name="Arahal R. D."/>
            <person name="Lucena T."/>
        </authorList>
    </citation>
    <scope>NUCLEOTIDE SEQUENCE [LARGE SCALE GENOMIC DNA]</scope>
    <source>
        <strain evidence="4">CECT 8621</strain>
    </source>
</reference>
<gene>
    <name evidence="3" type="ORF">COL8621_02842</name>
</gene>
<dbReference type="SUPFAM" id="SSF55729">
    <property type="entry name" value="Acyl-CoA N-acyltransferases (Nat)"/>
    <property type="match status" value="1"/>
</dbReference>
<dbReference type="GO" id="GO:0016747">
    <property type="term" value="F:acyltransferase activity, transferring groups other than amino-acyl groups"/>
    <property type="evidence" value="ECO:0007669"/>
    <property type="project" value="InterPro"/>
</dbReference>
<dbReference type="OrthoDB" id="6293260at2"/>
<dbReference type="PANTHER" id="PTHR43792">
    <property type="entry name" value="GNAT FAMILY, PUTATIVE (AFU_ORTHOLOGUE AFUA_3G00765)-RELATED-RELATED"/>
    <property type="match status" value="1"/>
</dbReference>
<evidence type="ECO:0000313" key="3">
    <source>
        <dbReference type="EMBL" id="SMX45596.1"/>
    </source>
</evidence>
<dbReference type="GO" id="GO:0016301">
    <property type="term" value="F:kinase activity"/>
    <property type="evidence" value="ECO:0007669"/>
    <property type="project" value="UniProtKB-KW"/>
</dbReference>
<dbReference type="Proteomes" id="UP000202922">
    <property type="component" value="Unassembled WGS sequence"/>
</dbReference>
<dbReference type="AlphaFoldDB" id="A0A238KU83"/>
<feature type="domain" description="N-acetyltransferase" evidence="2">
    <location>
        <begin position="12"/>
        <end position="171"/>
    </location>
</feature>
<dbReference type="InterPro" id="IPR000182">
    <property type="entry name" value="GNAT_dom"/>
</dbReference>
<feature type="region of interest" description="Disordered" evidence="1">
    <location>
        <begin position="149"/>
        <end position="175"/>
    </location>
</feature>
<evidence type="ECO:0000256" key="1">
    <source>
        <dbReference type="SAM" id="MobiDB-lite"/>
    </source>
</evidence>
<dbReference type="RefSeq" id="WP_093967932.1">
    <property type="nucleotide sequence ID" value="NZ_FXYE01000002.1"/>
</dbReference>
<keyword evidence="3" id="KW-0808">Transferase</keyword>
<keyword evidence="4" id="KW-1185">Reference proteome</keyword>
<dbReference type="EMBL" id="FXYE01000002">
    <property type="protein sequence ID" value="SMX45596.1"/>
    <property type="molecule type" value="Genomic_DNA"/>
</dbReference>
<sequence>MTTAPTITTTRLQLRHHRIDDFEPMAAMFATDWSRYMGGPVSRSDMWRWLASEVGSWSLLGFGSWAVDLRENGECIGQVGVNKPANFPEVELGWMVYPAHEGKGFAFEAADAVRDWAFGPRGLNTLVSYIDPENERSIALAERLGATRDDAADLPEGETPAETLVYRHPAPGALH</sequence>
<dbReference type="Gene3D" id="3.40.630.30">
    <property type="match status" value="1"/>
</dbReference>
<dbReference type="PROSITE" id="PS51186">
    <property type="entry name" value="GNAT"/>
    <property type="match status" value="1"/>
</dbReference>
<organism evidence="3 4">
    <name type="scientific">Actibacterium lipolyticum</name>
    <dbReference type="NCBI Taxonomy" id="1524263"/>
    <lineage>
        <taxon>Bacteria</taxon>
        <taxon>Pseudomonadati</taxon>
        <taxon>Pseudomonadota</taxon>
        <taxon>Alphaproteobacteria</taxon>
        <taxon>Rhodobacterales</taxon>
        <taxon>Roseobacteraceae</taxon>
        <taxon>Actibacterium</taxon>
    </lineage>
</organism>
<protein>
    <submittedName>
        <fullName evidence="3">Anhydro-N-acetylmuramic acid kinase</fullName>
    </submittedName>
</protein>
<keyword evidence="3" id="KW-0418">Kinase</keyword>
<proteinExistence type="predicted"/>